<dbReference type="InterPro" id="IPR010982">
    <property type="entry name" value="Lambda_DNA-bd_dom_sf"/>
</dbReference>
<dbReference type="InterPro" id="IPR000843">
    <property type="entry name" value="HTH_LacI"/>
</dbReference>
<reference evidence="5" key="1">
    <citation type="journal article" date="2021" name="PeerJ">
        <title>Extensive microbial diversity within the chicken gut microbiome revealed by metagenomics and culture.</title>
        <authorList>
            <person name="Gilroy R."/>
            <person name="Ravi A."/>
            <person name="Getino M."/>
            <person name="Pursley I."/>
            <person name="Horton D.L."/>
            <person name="Alikhan N.F."/>
            <person name="Baker D."/>
            <person name="Gharbi K."/>
            <person name="Hall N."/>
            <person name="Watson M."/>
            <person name="Adriaenssens E.M."/>
            <person name="Foster-Nyarko E."/>
            <person name="Jarju S."/>
            <person name="Secka A."/>
            <person name="Antonio M."/>
            <person name="Oren A."/>
            <person name="Chaudhuri R.R."/>
            <person name="La Ragione R."/>
            <person name="Hildebrand F."/>
            <person name="Pallen M.J."/>
        </authorList>
    </citation>
    <scope>NUCLEOTIDE SEQUENCE</scope>
    <source>
        <strain evidence="5">CHK199-9574</strain>
    </source>
</reference>
<dbReference type="GO" id="GO:0003700">
    <property type="term" value="F:DNA-binding transcription factor activity"/>
    <property type="evidence" value="ECO:0007669"/>
    <property type="project" value="TreeGrafter"/>
</dbReference>
<comment type="caution">
    <text evidence="5">The sequence shown here is derived from an EMBL/GenBank/DDBJ whole genome shotgun (WGS) entry which is preliminary data.</text>
</comment>
<feature type="domain" description="HTH lacI-type" evidence="4">
    <location>
        <begin position="1"/>
        <end position="55"/>
    </location>
</feature>
<dbReference type="EMBL" id="DXCO01000032">
    <property type="protein sequence ID" value="HIY78237.1"/>
    <property type="molecule type" value="Genomic_DNA"/>
</dbReference>
<evidence type="ECO:0000256" key="3">
    <source>
        <dbReference type="ARBA" id="ARBA00023163"/>
    </source>
</evidence>
<dbReference type="Pfam" id="PF00356">
    <property type="entry name" value="LacI"/>
    <property type="match status" value="1"/>
</dbReference>
<name>A0A9D1Z8Z6_9FIRM</name>
<dbReference type="InterPro" id="IPR001761">
    <property type="entry name" value="Peripla_BP/Lac1_sug-bd_dom"/>
</dbReference>
<evidence type="ECO:0000313" key="6">
    <source>
        <dbReference type="Proteomes" id="UP000824135"/>
    </source>
</evidence>
<dbReference type="AlphaFoldDB" id="A0A9D1Z8Z6"/>
<gene>
    <name evidence="5" type="ORF">H9728_04260</name>
</gene>
<keyword evidence="3" id="KW-0804">Transcription</keyword>
<evidence type="ECO:0000313" key="5">
    <source>
        <dbReference type="EMBL" id="HIY78237.1"/>
    </source>
</evidence>
<dbReference type="SMART" id="SM00354">
    <property type="entry name" value="HTH_LACI"/>
    <property type="match status" value="1"/>
</dbReference>
<proteinExistence type="predicted"/>
<protein>
    <submittedName>
        <fullName evidence="5">LacI family transcriptional regulator</fullName>
    </submittedName>
</protein>
<evidence type="ECO:0000256" key="2">
    <source>
        <dbReference type="ARBA" id="ARBA00023125"/>
    </source>
</evidence>
<keyword evidence="1" id="KW-0805">Transcription regulation</keyword>
<dbReference type="Proteomes" id="UP000824135">
    <property type="component" value="Unassembled WGS sequence"/>
</dbReference>
<accession>A0A9D1Z8Z6</accession>
<evidence type="ECO:0000256" key="1">
    <source>
        <dbReference type="ARBA" id="ARBA00023015"/>
    </source>
</evidence>
<dbReference type="PROSITE" id="PS00356">
    <property type="entry name" value="HTH_LACI_1"/>
    <property type="match status" value="1"/>
</dbReference>
<sequence>MNIKEVAAYAKVSVATVSRVLNDDPSVAPKTSEAVRKAIAETGYVRSALGRNLRRAQSDVVLVVLPNMNNPFYADIAEGIDSRCKDYGLSAMACNTYGSHEKLEYFCGFIEKRQARGVIIVSAPWKRDYSFLEGLPVVGCCESREDMPCAQVDIDNVQAGYDATKYLISLGAKRIALIGGGEISPSNIKREQGYRLAMRDAGYPIDESLVVNNCYNYEQGSAVAKRILNASPDALFAAADEIAVSFINAAQDMGISIPDELKIFGFDNVHYSTFVKPKLSTIDQPRYEMGVQSVDQLMRVLEGKKARTVMCQYKLIRRGSTEKGVL</sequence>
<dbReference type="GO" id="GO:0000976">
    <property type="term" value="F:transcription cis-regulatory region binding"/>
    <property type="evidence" value="ECO:0007669"/>
    <property type="project" value="TreeGrafter"/>
</dbReference>
<dbReference type="PROSITE" id="PS50932">
    <property type="entry name" value="HTH_LACI_2"/>
    <property type="match status" value="1"/>
</dbReference>
<dbReference type="SUPFAM" id="SSF53822">
    <property type="entry name" value="Periplasmic binding protein-like I"/>
    <property type="match status" value="1"/>
</dbReference>
<dbReference type="PANTHER" id="PTHR30146">
    <property type="entry name" value="LACI-RELATED TRANSCRIPTIONAL REPRESSOR"/>
    <property type="match status" value="1"/>
</dbReference>
<dbReference type="Gene3D" id="3.40.50.2300">
    <property type="match status" value="2"/>
</dbReference>
<dbReference type="PANTHER" id="PTHR30146:SF109">
    <property type="entry name" value="HTH-TYPE TRANSCRIPTIONAL REGULATOR GALS"/>
    <property type="match status" value="1"/>
</dbReference>
<keyword evidence="2" id="KW-0238">DNA-binding</keyword>
<dbReference type="CDD" id="cd01392">
    <property type="entry name" value="HTH_LacI"/>
    <property type="match status" value="1"/>
</dbReference>
<evidence type="ECO:0000259" key="4">
    <source>
        <dbReference type="PROSITE" id="PS50932"/>
    </source>
</evidence>
<dbReference type="SUPFAM" id="SSF47413">
    <property type="entry name" value="lambda repressor-like DNA-binding domains"/>
    <property type="match status" value="1"/>
</dbReference>
<dbReference type="InterPro" id="IPR028082">
    <property type="entry name" value="Peripla_BP_I"/>
</dbReference>
<dbReference type="Gene3D" id="1.10.260.40">
    <property type="entry name" value="lambda repressor-like DNA-binding domains"/>
    <property type="match status" value="1"/>
</dbReference>
<organism evidence="5 6">
    <name type="scientific">Candidatus Borkfalkia excrementavium</name>
    <dbReference type="NCBI Taxonomy" id="2838505"/>
    <lineage>
        <taxon>Bacteria</taxon>
        <taxon>Bacillati</taxon>
        <taxon>Bacillota</taxon>
        <taxon>Clostridia</taxon>
        <taxon>Christensenellales</taxon>
        <taxon>Christensenellaceae</taxon>
        <taxon>Candidatus Borkfalkia</taxon>
    </lineage>
</organism>
<dbReference type="Pfam" id="PF00532">
    <property type="entry name" value="Peripla_BP_1"/>
    <property type="match status" value="1"/>
</dbReference>
<reference evidence="5" key="2">
    <citation type="submission" date="2021-04" db="EMBL/GenBank/DDBJ databases">
        <authorList>
            <person name="Gilroy R."/>
        </authorList>
    </citation>
    <scope>NUCLEOTIDE SEQUENCE</scope>
    <source>
        <strain evidence="5">CHK199-9574</strain>
    </source>
</reference>